<dbReference type="AlphaFoldDB" id="A0A9P6JU96"/>
<feature type="domain" description="ABC1 atypical kinase-like" evidence="2">
    <location>
        <begin position="353"/>
        <end position="407"/>
    </location>
</feature>
<dbReference type="InterPro" id="IPR051409">
    <property type="entry name" value="Atypical_kinase_ADCK"/>
</dbReference>
<gene>
    <name evidence="3" type="ORF">CPB83DRAFT_782649</name>
</gene>
<accession>A0A9P6JU96</accession>
<feature type="compositionally biased region" description="Basic and acidic residues" evidence="1">
    <location>
        <begin position="417"/>
        <end position="433"/>
    </location>
</feature>
<dbReference type="PANTHER" id="PTHR43851">
    <property type="match status" value="1"/>
</dbReference>
<protein>
    <recommendedName>
        <fullName evidence="2">ABC1 atypical kinase-like domain-containing protein</fullName>
    </recommendedName>
</protein>
<feature type="compositionally biased region" description="Low complexity" evidence="1">
    <location>
        <begin position="188"/>
        <end position="200"/>
    </location>
</feature>
<feature type="compositionally biased region" description="Pro residues" evidence="1">
    <location>
        <begin position="201"/>
        <end position="222"/>
    </location>
</feature>
<comment type="caution">
    <text evidence="3">The sequence shown here is derived from an EMBL/GenBank/DDBJ whole genome shotgun (WGS) entry which is preliminary data.</text>
</comment>
<dbReference type="Proteomes" id="UP000807306">
    <property type="component" value="Unassembled WGS sequence"/>
</dbReference>
<feature type="compositionally biased region" description="Low complexity" evidence="1">
    <location>
        <begin position="279"/>
        <end position="305"/>
    </location>
</feature>
<feature type="compositionally biased region" description="Low complexity" evidence="1">
    <location>
        <begin position="223"/>
        <end position="236"/>
    </location>
</feature>
<feature type="domain" description="ABC1 atypical kinase-like" evidence="2">
    <location>
        <begin position="444"/>
        <end position="631"/>
    </location>
</feature>
<feature type="compositionally biased region" description="Polar residues" evidence="1">
    <location>
        <begin position="40"/>
        <end position="63"/>
    </location>
</feature>
<feature type="region of interest" description="Disordered" evidence="1">
    <location>
        <begin position="410"/>
        <end position="434"/>
    </location>
</feature>
<evidence type="ECO:0000313" key="3">
    <source>
        <dbReference type="EMBL" id="KAF9533987.1"/>
    </source>
</evidence>
<feature type="region of interest" description="Disordered" evidence="1">
    <location>
        <begin position="33"/>
        <end position="63"/>
    </location>
</feature>
<feature type="region of interest" description="Disordered" evidence="1">
    <location>
        <begin position="188"/>
        <end position="241"/>
    </location>
</feature>
<organism evidence="3 4">
    <name type="scientific">Crepidotus variabilis</name>
    <dbReference type="NCBI Taxonomy" id="179855"/>
    <lineage>
        <taxon>Eukaryota</taxon>
        <taxon>Fungi</taxon>
        <taxon>Dikarya</taxon>
        <taxon>Basidiomycota</taxon>
        <taxon>Agaricomycotina</taxon>
        <taxon>Agaricomycetes</taxon>
        <taxon>Agaricomycetidae</taxon>
        <taxon>Agaricales</taxon>
        <taxon>Agaricineae</taxon>
        <taxon>Crepidotaceae</taxon>
        <taxon>Crepidotus</taxon>
    </lineage>
</organism>
<feature type="compositionally biased region" description="Basic and acidic residues" evidence="1">
    <location>
        <begin position="107"/>
        <end position="122"/>
    </location>
</feature>
<evidence type="ECO:0000313" key="4">
    <source>
        <dbReference type="Proteomes" id="UP000807306"/>
    </source>
</evidence>
<evidence type="ECO:0000256" key="1">
    <source>
        <dbReference type="SAM" id="MobiDB-lite"/>
    </source>
</evidence>
<dbReference type="EMBL" id="MU157827">
    <property type="protein sequence ID" value="KAF9533987.1"/>
    <property type="molecule type" value="Genomic_DNA"/>
</dbReference>
<dbReference type="PANTHER" id="PTHR43851:SF3">
    <property type="entry name" value="COENZYME Q8"/>
    <property type="match status" value="1"/>
</dbReference>
<feature type="region of interest" description="Disordered" evidence="1">
    <location>
        <begin position="107"/>
        <end position="126"/>
    </location>
</feature>
<dbReference type="InterPro" id="IPR004147">
    <property type="entry name" value="ABC1_dom"/>
</dbReference>
<evidence type="ECO:0000259" key="2">
    <source>
        <dbReference type="Pfam" id="PF03109"/>
    </source>
</evidence>
<dbReference type="Pfam" id="PF03109">
    <property type="entry name" value="ABC1"/>
    <property type="match status" value="2"/>
</dbReference>
<dbReference type="OrthoDB" id="201153at2759"/>
<name>A0A9P6JU96_9AGAR</name>
<reference evidence="3" key="1">
    <citation type="submission" date="2020-11" db="EMBL/GenBank/DDBJ databases">
        <authorList>
            <consortium name="DOE Joint Genome Institute"/>
            <person name="Ahrendt S."/>
            <person name="Riley R."/>
            <person name="Andreopoulos W."/>
            <person name="Labutti K."/>
            <person name="Pangilinan J."/>
            <person name="Ruiz-Duenas F.J."/>
            <person name="Barrasa J.M."/>
            <person name="Sanchez-Garcia M."/>
            <person name="Camarero S."/>
            <person name="Miyauchi S."/>
            <person name="Serrano A."/>
            <person name="Linde D."/>
            <person name="Babiker R."/>
            <person name="Drula E."/>
            <person name="Ayuso-Fernandez I."/>
            <person name="Pacheco R."/>
            <person name="Padilla G."/>
            <person name="Ferreira P."/>
            <person name="Barriuso J."/>
            <person name="Kellner H."/>
            <person name="Castanera R."/>
            <person name="Alfaro M."/>
            <person name="Ramirez L."/>
            <person name="Pisabarro A.G."/>
            <person name="Kuo A."/>
            <person name="Tritt A."/>
            <person name="Lipzen A."/>
            <person name="He G."/>
            <person name="Yan M."/>
            <person name="Ng V."/>
            <person name="Cullen D."/>
            <person name="Martin F."/>
            <person name="Rosso M.-N."/>
            <person name="Henrissat B."/>
            <person name="Hibbett D."/>
            <person name="Martinez A.T."/>
            <person name="Grigoriev I.V."/>
        </authorList>
    </citation>
    <scope>NUCLEOTIDE SEQUENCE</scope>
    <source>
        <strain evidence="3">CBS 506.95</strain>
    </source>
</reference>
<proteinExistence type="predicted"/>
<keyword evidence="4" id="KW-1185">Reference proteome</keyword>
<sequence>MPPSPVYNWACVLHSTAEILGHAARHRAAQLGALRPTAPTGLNTRTVPTESPTPSAPNGLNAPNSELGLSKGVNLNMTDSALTSVSVSASASAARVRNVGPAAQLKFEHMPKPTSKESRDSTVNDGIVNVVVQPTPLEVTELHSSTQNEQLDRAESEEALILSTGVSSEPSNPPLALRTAFIPFEPSVSVSSEPPISAPLTEPPPPPAPPQTPSPPPPPAPSPIQTQTQIRTRTLQSSKVPSSKIGRLFHYGGLAASLSYGAAAELIRRTGSGLGSGSESGSSSSSNRENANANGNENSTNSENSVMLSEANIKRLVTKLIKMRGAALKIGQFLSIQDTHVLPPAIDSIFRQVQDAAHYMPHSQLEAVLAASSSEGLPSESSSPFTQFTAIPFASASIGQVHSAILSPSALASPPSEKYKKDETASIPDKENNKPVPVPVPIPVAVKVQFPGIKESINTDLSYLTWLLGIGKVLPKGLFLDRTVEVMRRELEDECSYLREAGFVRLFGGGGGGGGRYRVPWVWEGSTDSVLVMEMLEGESVGGEVVRGLEQGERDYIASLIIELCLLELFKFHTMQTDPNFSNFLWNVSTRQLGLVDFGATRVYGREFMRMWRGLLEGAVEGDEERCREMSREVGYLVGGESETMINAHIKSLSLLATPFKRTTPQPFSFSPNSESEWGSITAEIRSLIPVMLQERLTPPPRETYSLNRKLSGAFLLASRLGAKVDTRAIWEKVLGDVDRTGVGEGGDSKS</sequence>
<feature type="region of interest" description="Disordered" evidence="1">
    <location>
        <begin position="272"/>
        <end position="306"/>
    </location>
</feature>
<dbReference type="GO" id="GO:0006744">
    <property type="term" value="P:ubiquinone biosynthetic process"/>
    <property type="evidence" value="ECO:0007669"/>
    <property type="project" value="TreeGrafter"/>
</dbReference>